<protein>
    <submittedName>
        <fullName evidence="1">Uncharacterized protein</fullName>
    </submittedName>
</protein>
<dbReference type="EMBL" id="BART01001808">
    <property type="protein sequence ID" value="GAG73368.1"/>
    <property type="molecule type" value="Genomic_DNA"/>
</dbReference>
<accession>X1ALT2</accession>
<feature type="non-terminal residue" evidence="1">
    <location>
        <position position="246"/>
    </location>
</feature>
<sequence length="246" mass="28662">MQKQTRKTIKLTIDDIKKAIKNMKPKILLKKNPNLLITNKEKDKNEIDQKLSRLRDQYTELLPFVKGIKKHIKDITETTHVCAVYLSLCFAFQNWNSLFLLAEYGKNSAALALIRMIRESLTLAELFALEFSKNERENLDKWCTGEIIPHRIGREMVSKFFDELSLIPNLLPPHYIKNLMTNLYQMESQVIHSSYAPILECISPYTENFDFEGYTGFYRTKIFLKHAEGMMTATSSTLKLVYLLLL</sequence>
<proteinExistence type="predicted"/>
<comment type="caution">
    <text evidence="1">The sequence shown here is derived from an EMBL/GenBank/DDBJ whole genome shotgun (WGS) entry which is preliminary data.</text>
</comment>
<name>X1ALT2_9ZZZZ</name>
<evidence type="ECO:0000313" key="1">
    <source>
        <dbReference type="EMBL" id="GAG73368.1"/>
    </source>
</evidence>
<dbReference type="AlphaFoldDB" id="X1ALT2"/>
<gene>
    <name evidence="1" type="ORF">S01H4_06017</name>
</gene>
<reference evidence="1" key="1">
    <citation type="journal article" date="2014" name="Front. Microbiol.">
        <title>High frequency of phylogenetically diverse reductive dehalogenase-homologous genes in deep subseafloor sedimentary metagenomes.</title>
        <authorList>
            <person name="Kawai M."/>
            <person name="Futagami T."/>
            <person name="Toyoda A."/>
            <person name="Takaki Y."/>
            <person name="Nishi S."/>
            <person name="Hori S."/>
            <person name="Arai W."/>
            <person name="Tsubouchi T."/>
            <person name="Morono Y."/>
            <person name="Uchiyama I."/>
            <person name="Ito T."/>
            <person name="Fujiyama A."/>
            <person name="Inagaki F."/>
            <person name="Takami H."/>
        </authorList>
    </citation>
    <scope>NUCLEOTIDE SEQUENCE</scope>
    <source>
        <strain evidence="1">Expedition CK06-06</strain>
    </source>
</reference>
<organism evidence="1">
    <name type="scientific">marine sediment metagenome</name>
    <dbReference type="NCBI Taxonomy" id="412755"/>
    <lineage>
        <taxon>unclassified sequences</taxon>
        <taxon>metagenomes</taxon>
        <taxon>ecological metagenomes</taxon>
    </lineage>
</organism>